<evidence type="ECO:0000313" key="2">
    <source>
        <dbReference type="EMBL" id="RIJ05938.1"/>
    </source>
</evidence>
<feature type="non-terminal residue" evidence="2">
    <location>
        <position position="43"/>
    </location>
</feature>
<evidence type="ECO:0000256" key="1">
    <source>
        <dbReference type="SAM" id="Phobius"/>
    </source>
</evidence>
<gene>
    <name evidence="2" type="ORF">DZF93_17185</name>
</gene>
<reference evidence="2 3" key="1">
    <citation type="submission" date="2018-08" db="EMBL/GenBank/DDBJ databases">
        <title>Genome Sequence of Clavibacter michiganensis Subspecies type strains, and the Atypical Peach-Colored Strains Isolated from Tomato.</title>
        <authorList>
            <person name="Osdaghi E."/>
            <person name="Portier P."/>
            <person name="Briand M."/>
            <person name="Jacques M.-A."/>
        </authorList>
    </citation>
    <scope>NUCLEOTIDE SEQUENCE [LARGE SCALE GENOMIC DNA]</scope>
    <source>
        <strain evidence="2 3">CFBP 6488</strain>
    </source>
</reference>
<organism evidence="2 3">
    <name type="scientific">Clavibacter michiganensis subsp. insidiosus</name>
    <dbReference type="NCBI Taxonomy" id="33014"/>
    <lineage>
        <taxon>Bacteria</taxon>
        <taxon>Bacillati</taxon>
        <taxon>Actinomycetota</taxon>
        <taxon>Actinomycetes</taxon>
        <taxon>Micrococcales</taxon>
        <taxon>Microbacteriaceae</taxon>
        <taxon>Clavibacter</taxon>
    </lineage>
</organism>
<dbReference type="EMBL" id="QWEA01001135">
    <property type="protein sequence ID" value="RIJ05938.1"/>
    <property type="molecule type" value="Genomic_DNA"/>
</dbReference>
<accession>A0A399PI15</accession>
<feature type="transmembrane region" description="Helical" evidence="1">
    <location>
        <begin position="23"/>
        <end position="42"/>
    </location>
</feature>
<protein>
    <submittedName>
        <fullName evidence="2">M50 family peptidase</fullName>
    </submittedName>
</protein>
<proteinExistence type="predicted"/>
<comment type="caution">
    <text evidence="2">The sequence shown here is derived from an EMBL/GenBank/DDBJ whole genome shotgun (WGS) entry which is preliminary data.</text>
</comment>
<keyword evidence="1" id="KW-0812">Transmembrane</keyword>
<sequence>MDPVEIIRDVVARATSVEAPLETAPALVAVALAAVLVLVPAAL</sequence>
<dbReference type="AlphaFoldDB" id="A0A399PI15"/>
<evidence type="ECO:0000313" key="3">
    <source>
        <dbReference type="Proteomes" id="UP000266634"/>
    </source>
</evidence>
<keyword evidence="1" id="KW-1133">Transmembrane helix</keyword>
<name>A0A399PI15_9MICO</name>
<dbReference type="Proteomes" id="UP000266634">
    <property type="component" value="Unassembled WGS sequence"/>
</dbReference>
<keyword evidence="1" id="KW-0472">Membrane</keyword>